<keyword evidence="12" id="KW-0472">Membrane</keyword>
<dbReference type="GO" id="GO:0006397">
    <property type="term" value="P:mRNA processing"/>
    <property type="evidence" value="ECO:0007669"/>
    <property type="project" value="InterPro"/>
</dbReference>
<dbReference type="Gene3D" id="1.20.1440.180">
    <property type="entry name" value="KEN domain"/>
    <property type="match status" value="1"/>
</dbReference>
<dbReference type="GO" id="GO:0036498">
    <property type="term" value="P:IRE1-mediated unfolded protein response"/>
    <property type="evidence" value="ECO:0007669"/>
    <property type="project" value="TreeGrafter"/>
</dbReference>
<reference evidence="15" key="1">
    <citation type="submission" date="2020-03" db="EMBL/GenBank/DDBJ databases">
        <title>A high-quality chromosome-level genome assembly of a woody plant with both climbing and erect habits, Rhamnella rubrinervis.</title>
        <authorList>
            <person name="Lu Z."/>
            <person name="Yang Y."/>
            <person name="Zhu X."/>
            <person name="Sun Y."/>
        </authorList>
    </citation>
    <scope>NUCLEOTIDE SEQUENCE</scope>
    <source>
        <strain evidence="15">BYM</strain>
        <tissue evidence="15">Leaf</tissue>
    </source>
</reference>
<comment type="caution">
    <text evidence="15">The sequence shown here is derived from an EMBL/GenBank/DDBJ whole genome shotgun (WGS) entry which is preliminary data.</text>
</comment>
<dbReference type="PANTHER" id="PTHR13954">
    <property type="entry name" value="IRE1-RELATED"/>
    <property type="match status" value="1"/>
</dbReference>
<dbReference type="SUPFAM" id="SSF56112">
    <property type="entry name" value="Protein kinase-like (PK-like)"/>
    <property type="match status" value="1"/>
</dbReference>
<name>A0A8K0GVS4_9ROSA</name>
<evidence type="ECO:0000256" key="6">
    <source>
        <dbReference type="ARBA" id="ARBA00022729"/>
    </source>
</evidence>
<dbReference type="GO" id="GO:1990604">
    <property type="term" value="C:IRE1-TRAF2-ASK1 complex"/>
    <property type="evidence" value="ECO:0007669"/>
    <property type="project" value="TreeGrafter"/>
</dbReference>
<keyword evidence="16" id="KW-1185">Reference proteome</keyword>
<evidence type="ECO:0000256" key="5">
    <source>
        <dbReference type="ARBA" id="ARBA00022692"/>
    </source>
</evidence>
<evidence type="ECO:0000256" key="2">
    <source>
        <dbReference type="ARBA" id="ARBA00012513"/>
    </source>
</evidence>
<evidence type="ECO:0000256" key="1">
    <source>
        <dbReference type="ARBA" id="ARBA00004479"/>
    </source>
</evidence>
<dbReference type="PANTHER" id="PTHR13954:SF6">
    <property type="entry name" value="NON-SPECIFIC SERINE_THREONINE PROTEIN KINASE"/>
    <property type="match status" value="1"/>
</dbReference>
<evidence type="ECO:0000256" key="7">
    <source>
        <dbReference type="ARBA" id="ARBA00022741"/>
    </source>
</evidence>
<evidence type="ECO:0000313" key="16">
    <source>
        <dbReference type="Proteomes" id="UP000796880"/>
    </source>
</evidence>
<evidence type="ECO:0000256" key="9">
    <source>
        <dbReference type="ARBA" id="ARBA00022801"/>
    </source>
</evidence>
<evidence type="ECO:0000256" key="11">
    <source>
        <dbReference type="ARBA" id="ARBA00022989"/>
    </source>
</evidence>
<dbReference type="GO" id="GO:0016787">
    <property type="term" value="F:hydrolase activity"/>
    <property type="evidence" value="ECO:0007669"/>
    <property type="project" value="UniProtKB-KW"/>
</dbReference>
<evidence type="ECO:0000256" key="10">
    <source>
        <dbReference type="ARBA" id="ARBA00022840"/>
    </source>
</evidence>
<dbReference type="InterPro" id="IPR011009">
    <property type="entry name" value="Kinase-like_dom_sf"/>
</dbReference>
<gene>
    <name evidence="15" type="ORF">FNV43_RR18543</name>
</gene>
<dbReference type="InterPro" id="IPR038357">
    <property type="entry name" value="KEN_sf"/>
</dbReference>
<evidence type="ECO:0000256" key="3">
    <source>
        <dbReference type="ARBA" id="ARBA00022527"/>
    </source>
</evidence>
<sequence>MGISKRLLGDMSSLGHHATGNSGWQAPEQLLHGRQTRAMDMFSLGCVLFFCMTGGKHPFGDRLERDINIVKSQMDIFLVEHIPEAVDLISRLLNTDPDLRPKSLEVLQHPLFWSSETRLSFLRDTSDRVEMEDREAGSDILKALENIAPIALGGKWNEKMEPVFINDIGRYRRYKFDSVRDLLRVLRNKLNHYRELSKEIQELVGPVPEGFDDYFTSRFPRLLIEVYKVVCVFCREEECFQKYFKTDF</sequence>
<dbReference type="OrthoDB" id="63989at2759"/>
<dbReference type="Pfam" id="PF00069">
    <property type="entry name" value="Pkinase"/>
    <property type="match status" value="1"/>
</dbReference>
<dbReference type="FunFam" id="1.20.1440.180:FF:000002">
    <property type="entry name" value="Serine/threonine-protein kinase/endoribonuclease IRE1"/>
    <property type="match status" value="1"/>
</dbReference>
<dbReference type="GO" id="GO:0005524">
    <property type="term" value="F:ATP binding"/>
    <property type="evidence" value="ECO:0007669"/>
    <property type="project" value="UniProtKB-KW"/>
</dbReference>
<feature type="domain" description="Protein kinase" evidence="13">
    <location>
        <begin position="1"/>
        <end position="112"/>
    </location>
</feature>
<keyword evidence="7" id="KW-0547">Nucleotide-binding</keyword>
<evidence type="ECO:0000256" key="8">
    <source>
        <dbReference type="ARBA" id="ARBA00022777"/>
    </source>
</evidence>
<evidence type="ECO:0000313" key="15">
    <source>
        <dbReference type="EMBL" id="KAF3440259.1"/>
    </source>
</evidence>
<comment type="subcellular location">
    <subcellularLocation>
        <location evidence="1">Membrane</location>
        <topology evidence="1">Single-pass type I membrane protein</topology>
    </subcellularLocation>
</comment>
<dbReference type="PROSITE" id="PS51392">
    <property type="entry name" value="KEN"/>
    <property type="match status" value="1"/>
</dbReference>
<dbReference type="InterPro" id="IPR045133">
    <property type="entry name" value="IRE1/2-like"/>
</dbReference>
<dbReference type="Proteomes" id="UP000796880">
    <property type="component" value="Unassembled WGS sequence"/>
</dbReference>
<dbReference type="InterPro" id="IPR010513">
    <property type="entry name" value="KEN_dom"/>
</dbReference>
<dbReference type="InterPro" id="IPR000719">
    <property type="entry name" value="Prot_kinase_dom"/>
</dbReference>
<keyword evidence="4" id="KW-0808">Transferase</keyword>
<dbReference type="Pfam" id="PF06479">
    <property type="entry name" value="Ribonuc_2-5A"/>
    <property type="match status" value="1"/>
</dbReference>
<dbReference type="PROSITE" id="PS50011">
    <property type="entry name" value="PROTEIN_KINASE_DOM"/>
    <property type="match status" value="1"/>
</dbReference>
<proteinExistence type="predicted"/>
<dbReference type="EC" id="2.7.11.1" evidence="2"/>
<keyword evidence="10" id="KW-0067">ATP-binding</keyword>
<dbReference type="GO" id="GO:0004674">
    <property type="term" value="F:protein serine/threonine kinase activity"/>
    <property type="evidence" value="ECO:0007669"/>
    <property type="project" value="UniProtKB-KW"/>
</dbReference>
<evidence type="ECO:0000259" key="13">
    <source>
        <dbReference type="PROSITE" id="PS50011"/>
    </source>
</evidence>
<evidence type="ECO:0000256" key="4">
    <source>
        <dbReference type="ARBA" id="ARBA00022679"/>
    </source>
</evidence>
<evidence type="ECO:0000259" key="14">
    <source>
        <dbReference type="PROSITE" id="PS51392"/>
    </source>
</evidence>
<keyword evidence="5" id="KW-0812">Transmembrane</keyword>
<accession>A0A8K0GVS4</accession>
<dbReference type="GO" id="GO:0051082">
    <property type="term" value="F:unfolded protein binding"/>
    <property type="evidence" value="ECO:0007669"/>
    <property type="project" value="TreeGrafter"/>
</dbReference>
<dbReference type="SMART" id="SM00580">
    <property type="entry name" value="PUG"/>
    <property type="match status" value="1"/>
</dbReference>
<dbReference type="CDD" id="cd10422">
    <property type="entry name" value="RNase_Ire1"/>
    <property type="match status" value="1"/>
</dbReference>
<keyword evidence="11" id="KW-1133">Transmembrane helix</keyword>
<dbReference type="AlphaFoldDB" id="A0A8K0GVS4"/>
<dbReference type="GO" id="GO:0004521">
    <property type="term" value="F:RNA endonuclease activity"/>
    <property type="evidence" value="ECO:0007669"/>
    <property type="project" value="InterPro"/>
</dbReference>
<dbReference type="Gene3D" id="1.10.510.10">
    <property type="entry name" value="Transferase(Phosphotransferase) domain 1"/>
    <property type="match status" value="1"/>
</dbReference>
<keyword evidence="8" id="KW-0418">Kinase</keyword>
<dbReference type="EMBL" id="VOIH02000008">
    <property type="protein sequence ID" value="KAF3440259.1"/>
    <property type="molecule type" value="Genomic_DNA"/>
</dbReference>
<keyword evidence="6" id="KW-0732">Signal</keyword>
<keyword evidence="3" id="KW-0723">Serine/threonine-protein kinase</keyword>
<feature type="domain" description="KEN" evidence="14">
    <location>
        <begin position="115"/>
        <end position="246"/>
    </location>
</feature>
<keyword evidence="9" id="KW-0378">Hydrolase</keyword>
<organism evidence="15 16">
    <name type="scientific">Rhamnella rubrinervis</name>
    <dbReference type="NCBI Taxonomy" id="2594499"/>
    <lineage>
        <taxon>Eukaryota</taxon>
        <taxon>Viridiplantae</taxon>
        <taxon>Streptophyta</taxon>
        <taxon>Embryophyta</taxon>
        <taxon>Tracheophyta</taxon>
        <taxon>Spermatophyta</taxon>
        <taxon>Magnoliopsida</taxon>
        <taxon>eudicotyledons</taxon>
        <taxon>Gunneridae</taxon>
        <taxon>Pentapetalae</taxon>
        <taxon>rosids</taxon>
        <taxon>fabids</taxon>
        <taxon>Rosales</taxon>
        <taxon>Rhamnaceae</taxon>
        <taxon>rhamnoid group</taxon>
        <taxon>Rhamneae</taxon>
        <taxon>Rhamnella</taxon>
    </lineage>
</organism>
<protein>
    <recommendedName>
        <fullName evidence="2">non-specific serine/threonine protein kinase</fullName>
        <ecNumber evidence="2">2.7.11.1</ecNumber>
    </recommendedName>
</protein>
<evidence type="ECO:0000256" key="12">
    <source>
        <dbReference type="ARBA" id="ARBA00023136"/>
    </source>
</evidence>